<protein>
    <submittedName>
        <fullName evidence="2">Uncharacterized protein</fullName>
    </submittedName>
</protein>
<feature type="compositionally biased region" description="Low complexity" evidence="1">
    <location>
        <begin position="64"/>
        <end position="73"/>
    </location>
</feature>
<dbReference type="Proteomes" id="UP000335636">
    <property type="component" value="Unassembled WGS sequence"/>
</dbReference>
<feature type="compositionally biased region" description="Low complexity" evidence="1">
    <location>
        <begin position="177"/>
        <end position="190"/>
    </location>
</feature>
<feature type="non-terminal residue" evidence="2">
    <location>
        <position position="257"/>
    </location>
</feature>
<feature type="compositionally biased region" description="Basic residues" evidence="1">
    <location>
        <begin position="192"/>
        <end position="206"/>
    </location>
</feature>
<feature type="region of interest" description="Disordered" evidence="1">
    <location>
        <begin position="161"/>
        <end position="257"/>
    </location>
</feature>
<feature type="region of interest" description="Disordered" evidence="1">
    <location>
        <begin position="113"/>
        <end position="135"/>
    </location>
</feature>
<proteinExistence type="predicted"/>
<comment type="caution">
    <text evidence="2">The sequence shown here is derived from an EMBL/GenBank/DDBJ whole genome shotgun (WGS) entry which is preliminary data.</text>
</comment>
<accession>A0A5E4BN89</accession>
<feature type="region of interest" description="Disordered" evidence="1">
    <location>
        <begin position="1"/>
        <end position="84"/>
    </location>
</feature>
<dbReference type="EMBL" id="CABDUW010000535">
    <property type="protein sequence ID" value="VTJ71027.1"/>
    <property type="molecule type" value="Genomic_DNA"/>
</dbReference>
<evidence type="ECO:0000256" key="1">
    <source>
        <dbReference type="SAM" id="MobiDB-lite"/>
    </source>
</evidence>
<evidence type="ECO:0000313" key="3">
    <source>
        <dbReference type="Proteomes" id="UP000335636"/>
    </source>
</evidence>
<name>A0A5E4BN89_MARMO</name>
<keyword evidence="3" id="KW-1185">Reference proteome</keyword>
<sequence length="257" mass="27665">METGLDRRPGRGMQSGDRTRALPTGRQVARPLHAPVPRPRRPGALGDSARSAADRPRRPRARRPALPASALPPRRQPTARTMRGQRWQLTSHTLSGQPDCPAGARGIVGVMTPDAARGQPTCQRPSREHRARRARSAAVERLLHVAVRPLIAGCASAVAARPLPRRPAPPGSRRPRSCSARAAAHGAAPRAPRPRPARPRAPRRPRAPPPCPGARSRARARLPAPRALRTRRALAIGRPRARGLSERPGRGLARAPA</sequence>
<dbReference type="AlphaFoldDB" id="A0A5E4BN89"/>
<gene>
    <name evidence="2" type="ORF">MONAX_5E005641</name>
</gene>
<evidence type="ECO:0000313" key="2">
    <source>
        <dbReference type="EMBL" id="VTJ71027.1"/>
    </source>
</evidence>
<organism evidence="2 3">
    <name type="scientific">Marmota monax</name>
    <name type="common">Woodchuck</name>
    <dbReference type="NCBI Taxonomy" id="9995"/>
    <lineage>
        <taxon>Eukaryota</taxon>
        <taxon>Metazoa</taxon>
        <taxon>Chordata</taxon>
        <taxon>Craniata</taxon>
        <taxon>Vertebrata</taxon>
        <taxon>Euteleostomi</taxon>
        <taxon>Mammalia</taxon>
        <taxon>Eutheria</taxon>
        <taxon>Euarchontoglires</taxon>
        <taxon>Glires</taxon>
        <taxon>Rodentia</taxon>
        <taxon>Sciuromorpha</taxon>
        <taxon>Sciuridae</taxon>
        <taxon>Xerinae</taxon>
        <taxon>Marmotini</taxon>
        <taxon>Marmota</taxon>
    </lineage>
</organism>
<reference evidence="2" key="1">
    <citation type="submission" date="2019-04" db="EMBL/GenBank/DDBJ databases">
        <authorList>
            <person name="Alioto T."/>
            <person name="Alioto T."/>
        </authorList>
    </citation>
    <scope>NUCLEOTIDE SEQUENCE [LARGE SCALE GENOMIC DNA]</scope>
</reference>